<sequence length="91" mass="10384">MISIPITIAKMFLLGLLSTITITHHPLVATNTTSFQCHNIHIYKYYIIMRTVVLHSMPCINESFAFNLSRLLLVIAVLLIRFCKEARSACF</sequence>
<dbReference type="AlphaFoldDB" id="A0A5D2E574"/>
<dbReference type="Proteomes" id="UP000323506">
    <property type="component" value="Chromosome A12"/>
</dbReference>
<feature type="chain" id="PRO_5022728943" description="Secreted protein" evidence="2">
    <location>
        <begin position="24"/>
        <end position="91"/>
    </location>
</feature>
<evidence type="ECO:0000256" key="2">
    <source>
        <dbReference type="SAM" id="SignalP"/>
    </source>
</evidence>
<dbReference type="EMBL" id="CM017699">
    <property type="protein sequence ID" value="TYG88614.1"/>
    <property type="molecule type" value="Genomic_DNA"/>
</dbReference>
<keyword evidence="1" id="KW-0812">Transmembrane</keyword>
<evidence type="ECO:0008006" key="5">
    <source>
        <dbReference type="Google" id="ProtNLM"/>
    </source>
</evidence>
<reference evidence="3 4" key="1">
    <citation type="submission" date="2019-06" db="EMBL/GenBank/DDBJ databases">
        <title>WGS assembly of Gossypium darwinii.</title>
        <authorList>
            <person name="Chen Z.J."/>
            <person name="Sreedasyam A."/>
            <person name="Ando A."/>
            <person name="Song Q."/>
            <person name="De L."/>
            <person name="Hulse-Kemp A."/>
            <person name="Ding M."/>
            <person name="Ye W."/>
            <person name="Kirkbride R."/>
            <person name="Jenkins J."/>
            <person name="Plott C."/>
            <person name="Lovell J."/>
            <person name="Lin Y.-M."/>
            <person name="Vaughn R."/>
            <person name="Liu B."/>
            <person name="Li W."/>
            <person name="Simpson S."/>
            <person name="Scheffler B."/>
            <person name="Saski C."/>
            <person name="Grover C."/>
            <person name="Hu G."/>
            <person name="Conover J."/>
            <person name="Carlson J."/>
            <person name="Shu S."/>
            <person name="Boston L."/>
            <person name="Williams M."/>
            <person name="Peterson D."/>
            <person name="Mcgee K."/>
            <person name="Jones D."/>
            <person name="Wendel J."/>
            <person name="Stelly D."/>
            <person name="Grimwood J."/>
            <person name="Schmutz J."/>
        </authorList>
    </citation>
    <scope>NUCLEOTIDE SEQUENCE [LARGE SCALE GENOMIC DNA]</scope>
    <source>
        <strain evidence="3">1808015.09</strain>
    </source>
</reference>
<gene>
    <name evidence="3" type="ORF">ES288_A12G035500v1</name>
</gene>
<keyword evidence="2" id="KW-0732">Signal</keyword>
<feature type="signal peptide" evidence="2">
    <location>
        <begin position="1"/>
        <end position="23"/>
    </location>
</feature>
<keyword evidence="1" id="KW-1133">Transmembrane helix</keyword>
<evidence type="ECO:0000313" key="4">
    <source>
        <dbReference type="Proteomes" id="UP000323506"/>
    </source>
</evidence>
<proteinExistence type="predicted"/>
<organism evidence="3 4">
    <name type="scientific">Gossypium darwinii</name>
    <name type="common">Darwin's cotton</name>
    <name type="synonym">Gossypium barbadense var. darwinii</name>
    <dbReference type="NCBI Taxonomy" id="34276"/>
    <lineage>
        <taxon>Eukaryota</taxon>
        <taxon>Viridiplantae</taxon>
        <taxon>Streptophyta</taxon>
        <taxon>Embryophyta</taxon>
        <taxon>Tracheophyta</taxon>
        <taxon>Spermatophyta</taxon>
        <taxon>Magnoliopsida</taxon>
        <taxon>eudicotyledons</taxon>
        <taxon>Gunneridae</taxon>
        <taxon>Pentapetalae</taxon>
        <taxon>rosids</taxon>
        <taxon>malvids</taxon>
        <taxon>Malvales</taxon>
        <taxon>Malvaceae</taxon>
        <taxon>Malvoideae</taxon>
        <taxon>Gossypium</taxon>
    </lineage>
</organism>
<protein>
    <recommendedName>
        <fullName evidence="5">Secreted protein</fullName>
    </recommendedName>
</protein>
<keyword evidence="1" id="KW-0472">Membrane</keyword>
<evidence type="ECO:0000256" key="1">
    <source>
        <dbReference type="SAM" id="Phobius"/>
    </source>
</evidence>
<evidence type="ECO:0000313" key="3">
    <source>
        <dbReference type="EMBL" id="TYG88614.1"/>
    </source>
</evidence>
<accession>A0A5D2E574</accession>
<name>A0A5D2E574_GOSDA</name>
<feature type="transmembrane region" description="Helical" evidence="1">
    <location>
        <begin position="64"/>
        <end position="83"/>
    </location>
</feature>
<keyword evidence="4" id="KW-1185">Reference proteome</keyword>